<gene>
    <name evidence="2" type="ORF">BDZ94DRAFT_216316</name>
</gene>
<evidence type="ECO:0000256" key="1">
    <source>
        <dbReference type="SAM" id="MobiDB-lite"/>
    </source>
</evidence>
<proteinExistence type="predicted"/>
<keyword evidence="3" id="KW-1185">Reference proteome</keyword>
<feature type="region of interest" description="Disordered" evidence="1">
    <location>
        <begin position="77"/>
        <end position="116"/>
    </location>
</feature>
<dbReference type="EMBL" id="MU150242">
    <property type="protein sequence ID" value="KAF9466372.1"/>
    <property type="molecule type" value="Genomic_DNA"/>
</dbReference>
<dbReference type="AlphaFoldDB" id="A0A9P6CHM4"/>
<dbReference type="OrthoDB" id="3204463at2759"/>
<accession>A0A9P6CHM4</accession>
<sequence>MPAILSPQPLAARGPRFSIHSVSDFPIYQTSFVSGLCVCFGLQTLFFTRLTPCPQPIPMSHGRASISHPRLMSPIQLDSPVIRPPSVIPKPIPKPPAKRRGKPTSRPPRRRRPLSCVECPVDPPTHAFDHLPWISALETAPDHYSSGDIADLSQFDNCSAPNLPPSGPGPIRRRKTSLRTNPLSPAQLPLIHSFPGDSSWAAGSTLPFCDTPNQFDSLSPPITPNPRFDPSRALFHNLMPVSCDPHTDGPNDYKFTSFHH</sequence>
<name>A0A9P6CHM4_9AGAR</name>
<organism evidence="2 3">
    <name type="scientific">Collybia nuda</name>
    <dbReference type="NCBI Taxonomy" id="64659"/>
    <lineage>
        <taxon>Eukaryota</taxon>
        <taxon>Fungi</taxon>
        <taxon>Dikarya</taxon>
        <taxon>Basidiomycota</taxon>
        <taxon>Agaricomycotina</taxon>
        <taxon>Agaricomycetes</taxon>
        <taxon>Agaricomycetidae</taxon>
        <taxon>Agaricales</taxon>
        <taxon>Tricholomatineae</taxon>
        <taxon>Clitocybaceae</taxon>
        <taxon>Collybia</taxon>
    </lineage>
</organism>
<reference evidence="2" key="1">
    <citation type="submission" date="2020-11" db="EMBL/GenBank/DDBJ databases">
        <authorList>
            <consortium name="DOE Joint Genome Institute"/>
            <person name="Ahrendt S."/>
            <person name="Riley R."/>
            <person name="Andreopoulos W."/>
            <person name="Labutti K."/>
            <person name="Pangilinan J."/>
            <person name="Ruiz-Duenas F.J."/>
            <person name="Barrasa J.M."/>
            <person name="Sanchez-Garcia M."/>
            <person name="Camarero S."/>
            <person name="Miyauchi S."/>
            <person name="Serrano A."/>
            <person name="Linde D."/>
            <person name="Babiker R."/>
            <person name="Drula E."/>
            <person name="Ayuso-Fernandez I."/>
            <person name="Pacheco R."/>
            <person name="Padilla G."/>
            <person name="Ferreira P."/>
            <person name="Barriuso J."/>
            <person name="Kellner H."/>
            <person name="Castanera R."/>
            <person name="Alfaro M."/>
            <person name="Ramirez L."/>
            <person name="Pisabarro A.G."/>
            <person name="Kuo A."/>
            <person name="Tritt A."/>
            <person name="Lipzen A."/>
            <person name="He G."/>
            <person name="Yan M."/>
            <person name="Ng V."/>
            <person name="Cullen D."/>
            <person name="Martin F."/>
            <person name="Rosso M.-N."/>
            <person name="Henrissat B."/>
            <person name="Hibbett D."/>
            <person name="Martinez A.T."/>
            <person name="Grigoriev I.V."/>
        </authorList>
    </citation>
    <scope>NUCLEOTIDE SEQUENCE</scope>
    <source>
        <strain evidence="2">CBS 247.69</strain>
    </source>
</reference>
<evidence type="ECO:0000313" key="3">
    <source>
        <dbReference type="Proteomes" id="UP000807353"/>
    </source>
</evidence>
<dbReference type="Proteomes" id="UP000807353">
    <property type="component" value="Unassembled WGS sequence"/>
</dbReference>
<feature type="compositionally biased region" description="Basic residues" evidence="1">
    <location>
        <begin position="96"/>
        <end position="113"/>
    </location>
</feature>
<comment type="caution">
    <text evidence="2">The sequence shown here is derived from an EMBL/GenBank/DDBJ whole genome shotgun (WGS) entry which is preliminary data.</text>
</comment>
<protein>
    <submittedName>
        <fullName evidence="2">Uncharacterized protein</fullName>
    </submittedName>
</protein>
<feature type="compositionally biased region" description="Pro residues" evidence="1">
    <location>
        <begin position="82"/>
        <end position="95"/>
    </location>
</feature>
<evidence type="ECO:0000313" key="2">
    <source>
        <dbReference type="EMBL" id="KAF9466372.1"/>
    </source>
</evidence>